<dbReference type="OrthoDB" id="5314485at2759"/>
<name>A0A3N4KRT3_9PEZI</name>
<dbReference type="InParanoid" id="A0A3N4KRT3"/>
<protein>
    <submittedName>
        <fullName evidence="2">Uncharacterized protein</fullName>
    </submittedName>
</protein>
<dbReference type="AlphaFoldDB" id="A0A3N4KRT3"/>
<dbReference type="EMBL" id="ML119130">
    <property type="protein sequence ID" value="RPB12119.1"/>
    <property type="molecule type" value="Genomic_DNA"/>
</dbReference>
<reference evidence="2 3" key="1">
    <citation type="journal article" date="2018" name="Nat. Ecol. Evol.">
        <title>Pezizomycetes genomes reveal the molecular basis of ectomycorrhizal truffle lifestyle.</title>
        <authorList>
            <person name="Murat C."/>
            <person name="Payen T."/>
            <person name="Noel B."/>
            <person name="Kuo A."/>
            <person name="Morin E."/>
            <person name="Chen J."/>
            <person name="Kohler A."/>
            <person name="Krizsan K."/>
            <person name="Balestrini R."/>
            <person name="Da Silva C."/>
            <person name="Montanini B."/>
            <person name="Hainaut M."/>
            <person name="Levati E."/>
            <person name="Barry K.W."/>
            <person name="Belfiori B."/>
            <person name="Cichocki N."/>
            <person name="Clum A."/>
            <person name="Dockter R.B."/>
            <person name="Fauchery L."/>
            <person name="Guy J."/>
            <person name="Iotti M."/>
            <person name="Le Tacon F."/>
            <person name="Lindquist E.A."/>
            <person name="Lipzen A."/>
            <person name="Malagnac F."/>
            <person name="Mello A."/>
            <person name="Molinier V."/>
            <person name="Miyauchi S."/>
            <person name="Poulain J."/>
            <person name="Riccioni C."/>
            <person name="Rubini A."/>
            <person name="Sitrit Y."/>
            <person name="Splivallo R."/>
            <person name="Traeger S."/>
            <person name="Wang M."/>
            <person name="Zifcakova L."/>
            <person name="Wipf D."/>
            <person name="Zambonelli A."/>
            <person name="Paolocci F."/>
            <person name="Nowrousian M."/>
            <person name="Ottonello S."/>
            <person name="Baldrian P."/>
            <person name="Spatafora J.W."/>
            <person name="Henrissat B."/>
            <person name="Nagy L.G."/>
            <person name="Aury J.M."/>
            <person name="Wincker P."/>
            <person name="Grigoriev I.V."/>
            <person name="Bonfante P."/>
            <person name="Martin F.M."/>
        </authorList>
    </citation>
    <scope>NUCLEOTIDE SEQUENCE [LARGE SCALE GENOMIC DNA]</scope>
    <source>
        <strain evidence="2 3">CCBAS932</strain>
    </source>
</reference>
<organism evidence="2 3">
    <name type="scientific">Morchella conica CCBAS932</name>
    <dbReference type="NCBI Taxonomy" id="1392247"/>
    <lineage>
        <taxon>Eukaryota</taxon>
        <taxon>Fungi</taxon>
        <taxon>Dikarya</taxon>
        <taxon>Ascomycota</taxon>
        <taxon>Pezizomycotina</taxon>
        <taxon>Pezizomycetes</taxon>
        <taxon>Pezizales</taxon>
        <taxon>Morchellaceae</taxon>
        <taxon>Morchella</taxon>
    </lineage>
</organism>
<evidence type="ECO:0000256" key="1">
    <source>
        <dbReference type="SAM" id="MobiDB-lite"/>
    </source>
</evidence>
<proteinExistence type="predicted"/>
<feature type="region of interest" description="Disordered" evidence="1">
    <location>
        <begin position="1"/>
        <end position="64"/>
    </location>
</feature>
<evidence type="ECO:0000313" key="3">
    <source>
        <dbReference type="Proteomes" id="UP000277580"/>
    </source>
</evidence>
<sequence length="853" mass="97388">MAAVDPFGRAYDQRRRVDRTGLPDPRRSRTYASHRGLHRDKPISYGPHSRNDTLGNDGDSDSDIQVEDNYPEAFVRNQSQLNRCFKQWNVSFEDPENFCATLVPLLVTFQTLLNLDGQERANAYNETTNCITLHDFLIQIKNHPDHSRRHDARSILDEIDNRIKGYQWRRLTPTPAVPPQYIVPGTERQFRSDPSPAEIENLWSSGAVFQAIPFTAGGSGQIASRIEGLRCPPPALKPRHFIPDAPFIPPGNEIWTANLESRVDNMFITAEAGLNTLMSFGELSEVLGRPNPEMYLYDSPLHDTYLPMPEGCRFLTGPEIDETNPELQNMDIWPDLEIIDERVAPDNDPLSRVGRYHYLYILFSRVRELVTQPRVARRFAIVFRAPPDRYGPYSNEELVNELPPTNDEIELVIFWFSSLFPPVHITRDLPPNVYGSQPRGRGLEHININAKLIDAIEIHRQDMEVGHLLLLTFQTLVHELAHWLYAKMWYRPEPPGPEVVARSLRNVRQRNITIRYGRAEIWPGSVYLTPRKMRFFIHPHQEFYDHPDYRWRQFPRYRGEMGTMIEWMVFGYELDLPPPLGTMEGPERYLSVLFYGSSPGQNVENQVQFTAYGAGRLLQAQSHTWTHRNPAEVLELATFLRREAALQTAPPEDGQLQIAPRLELEDCLSTRDHIDKYDADELHIAGNIGENGTYRRAIQYICKERRETEHKRRGQPNEYGCIAPSERIPPPPPPSIANGYPTLANRYLSLSNITFFILACSSYFYNYKFGIVSISTNVPSYIPNITVQELSSVTVAISVYLCFLLERRFLKLAVPTIISLNVRLFNILRPVPVIPGAPPPGAPPAPGAPAAAG</sequence>
<dbReference type="Proteomes" id="UP000277580">
    <property type="component" value="Unassembled WGS sequence"/>
</dbReference>
<gene>
    <name evidence="2" type="ORF">P167DRAFT_565297</name>
</gene>
<feature type="compositionally biased region" description="Basic and acidic residues" evidence="1">
    <location>
        <begin position="11"/>
        <end position="27"/>
    </location>
</feature>
<accession>A0A3N4KRT3</accession>
<evidence type="ECO:0000313" key="2">
    <source>
        <dbReference type="EMBL" id="RPB12119.1"/>
    </source>
</evidence>
<keyword evidence="3" id="KW-1185">Reference proteome</keyword>